<comment type="similarity">
    <text evidence="2 5">Belongs to the glycosyl hydrolase 43 family.</text>
</comment>
<dbReference type="CDD" id="cd08983">
    <property type="entry name" value="GH43_Bt3655-like"/>
    <property type="match status" value="1"/>
</dbReference>
<evidence type="ECO:0000313" key="6">
    <source>
        <dbReference type="EMBL" id="EGK02310.1"/>
    </source>
</evidence>
<dbReference type="EMBL" id="ADLV01000018">
    <property type="protein sequence ID" value="EGK02310.1"/>
    <property type="molecule type" value="Genomic_DNA"/>
</dbReference>
<dbReference type="Pfam" id="PF04616">
    <property type="entry name" value="Glyco_hydro_43"/>
    <property type="match status" value="1"/>
</dbReference>
<dbReference type="Gene3D" id="2.115.10.20">
    <property type="entry name" value="Glycosyl hydrolase domain, family 43"/>
    <property type="match status" value="1"/>
</dbReference>
<accession>F5IWW3</accession>
<reference evidence="6 7" key="1">
    <citation type="submission" date="2011-04" db="EMBL/GenBank/DDBJ databases">
        <title>The Genome Sequence of Dysgonomonas gadei ATCC BAA-286.</title>
        <authorList>
            <consortium name="The Broad Institute Genome Sequencing Platform"/>
            <person name="Earl A."/>
            <person name="Ward D."/>
            <person name="Feldgarden M."/>
            <person name="Gevers D."/>
            <person name="Pudlo N."/>
            <person name="Martens E."/>
            <person name="Allen-Vercoe E."/>
            <person name="Young S.K."/>
            <person name="Zeng Q."/>
            <person name="Gargeya S."/>
            <person name="Fitzgerald M."/>
            <person name="Haas B."/>
            <person name="Abouelleil A."/>
            <person name="Alvarado L."/>
            <person name="Arachchi H.M."/>
            <person name="Berlin A."/>
            <person name="Brown A."/>
            <person name="Chapman S.B."/>
            <person name="Chen Z."/>
            <person name="Dunbar C."/>
            <person name="Freedman E."/>
            <person name="Gearin G."/>
            <person name="Gellesch M."/>
            <person name="Goldberg J."/>
            <person name="Griggs A."/>
            <person name="Gujja S."/>
            <person name="Heiman D."/>
            <person name="Howarth C."/>
            <person name="Larson L."/>
            <person name="Lui A."/>
            <person name="MacDonald P.J.P."/>
            <person name="Mehta T."/>
            <person name="Montmayeur A."/>
            <person name="Murphy C."/>
            <person name="Neiman D."/>
            <person name="Pearson M."/>
            <person name="Priest M."/>
            <person name="Roberts A."/>
            <person name="Saif S."/>
            <person name="Shea T."/>
            <person name="Shenoy N."/>
            <person name="Sisk P."/>
            <person name="Stolte C."/>
            <person name="Sykes S."/>
            <person name="Yandava C."/>
            <person name="Wortman J."/>
            <person name="Nusbaum C."/>
            <person name="Birren B."/>
        </authorList>
    </citation>
    <scope>NUCLEOTIDE SEQUENCE [LARGE SCALE GENOMIC DNA]</scope>
    <source>
        <strain evidence="6 7">ATCC BAA-286</strain>
    </source>
</reference>
<comment type="pathway">
    <text evidence="1">Glycan metabolism; L-arabinan degradation.</text>
</comment>
<dbReference type="GO" id="GO:0005975">
    <property type="term" value="P:carbohydrate metabolic process"/>
    <property type="evidence" value="ECO:0007669"/>
    <property type="project" value="InterPro"/>
</dbReference>
<dbReference type="PANTHER" id="PTHR43301">
    <property type="entry name" value="ARABINAN ENDO-1,5-ALPHA-L-ARABINOSIDASE"/>
    <property type="match status" value="1"/>
</dbReference>
<organism evidence="6 7">
    <name type="scientific">Dysgonomonas gadei ATCC BAA-286</name>
    <dbReference type="NCBI Taxonomy" id="742766"/>
    <lineage>
        <taxon>Bacteria</taxon>
        <taxon>Pseudomonadati</taxon>
        <taxon>Bacteroidota</taxon>
        <taxon>Bacteroidia</taxon>
        <taxon>Bacteroidales</taxon>
        <taxon>Dysgonomonadaceae</taxon>
        <taxon>Dysgonomonas</taxon>
    </lineage>
</organism>
<dbReference type="eggNOG" id="COG3940">
    <property type="taxonomic scope" value="Bacteria"/>
</dbReference>
<dbReference type="RefSeq" id="WP_006799095.1">
    <property type="nucleotide sequence ID" value="NZ_GL891981.1"/>
</dbReference>
<dbReference type="HOGENOM" id="CLU_010779_1_1_10"/>
<name>F5IWW3_9BACT</name>
<sequence>MKYKFILFIAFIVYACKPAEQAKEETVYMFSYFTDNGEDGLHLAYSLDGLKWEALKDGKSFLMPQVGKDKLMRDPSIVQDTDGTFHMVWTSGWWDQGIGYASSKDLKNWTEQRQIPVMDKFEGTRNSWAPELFYDKGAKVFYIIWSSTIPGAFHETENPEIEKGLNHRLYYATTKDFKTFSDTKLYFDPGFNVIDGAILHDNDTFYLFVKNETLKPEEKNIRVTSGKIPYNFPATVSPPITGNYWAEGASPLRIGEYVYVYFDKYVDKKYGAVRSKDMQKWEDVSDTVVFPPKAKHGTVFVVSKKFFNSLNP</sequence>
<gene>
    <name evidence="6" type="ORF">HMPREF9455_01580</name>
</gene>
<evidence type="ECO:0008006" key="8">
    <source>
        <dbReference type="Google" id="ProtNLM"/>
    </source>
</evidence>
<evidence type="ECO:0000256" key="3">
    <source>
        <dbReference type="ARBA" id="ARBA00022801"/>
    </source>
</evidence>
<dbReference type="InterPro" id="IPR023296">
    <property type="entry name" value="Glyco_hydro_beta-prop_sf"/>
</dbReference>
<evidence type="ECO:0000313" key="7">
    <source>
        <dbReference type="Proteomes" id="UP000004913"/>
    </source>
</evidence>
<proteinExistence type="inferred from homology"/>
<keyword evidence="3 5" id="KW-0378">Hydrolase</keyword>
<dbReference type="Proteomes" id="UP000004913">
    <property type="component" value="Unassembled WGS sequence"/>
</dbReference>
<dbReference type="GO" id="GO:0004553">
    <property type="term" value="F:hydrolase activity, hydrolyzing O-glycosyl compounds"/>
    <property type="evidence" value="ECO:0007669"/>
    <property type="project" value="InterPro"/>
</dbReference>
<dbReference type="STRING" id="742766.HMPREF9455_01580"/>
<dbReference type="AlphaFoldDB" id="F5IWW3"/>
<dbReference type="SUPFAM" id="SSF75005">
    <property type="entry name" value="Arabinanase/levansucrase/invertase"/>
    <property type="match status" value="1"/>
</dbReference>
<comment type="caution">
    <text evidence="6">The sequence shown here is derived from an EMBL/GenBank/DDBJ whole genome shotgun (WGS) entry which is preliminary data.</text>
</comment>
<protein>
    <recommendedName>
        <fullName evidence="8">Beta-galactosidase</fullName>
    </recommendedName>
</protein>
<evidence type="ECO:0000256" key="2">
    <source>
        <dbReference type="ARBA" id="ARBA00009865"/>
    </source>
</evidence>
<dbReference type="InterPro" id="IPR050727">
    <property type="entry name" value="GH43_arabinanases"/>
</dbReference>
<dbReference type="InterPro" id="IPR006710">
    <property type="entry name" value="Glyco_hydro_43"/>
</dbReference>
<keyword evidence="7" id="KW-1185">Reference proteome</keyword>
<evidence type="ECO:0000256" key="1">
    <source>
        <dbReference type="ARBA" id="ARBA00004834"/>
    </source>
</evidence>
<dbReference type="PROSITE" id="PS51257">
    <property type="entry name" value="PROKAR_LIPOPROTEIN"/>
    <property type="match status" value="1"/>
</dbReference>
<keyword evidence="4 5" id="KW-0326">Glycosidase</keyword>
<evidence type="ECO:0000256" key="4">
    <source>
        <dbReference type="ARBA" id="ARBA00023295"/>
    </source>
</evidence>
<dbReference type="PANTHER" id="PTHR43301:SF3">
    <property type="entry name" value="ARABINAN ENDO-1,5-ALPHA-L-ARABINOSIDASE A-RELATED"/>
    <property type="match status" value="1"/>
</dbReference>
<evidence type="ECO:0000256" key="5">
    <source>
        <dbReference type="RuleBase" id="RU361187"/>
    </source>
</evidence>